<dbReference type="Pfam" id="PF00258">
    <property type="entry name" value="Flavodoxin_1"/>
    <property type="match status" value="1"/>
</dbReference>
<evidence type="ECO:0000259" key="8">
    <source>
        <dbReference type="PROSITE" id="PS50902"/>
    </source>
</evidence>
<feature type="domain" description="Flavodoxin-like" evidence="8">
    <location>
        <begin position="4"/>
        <end position="140"/>
    </location>
</feature>
<comment type="function">
    <text evidence="7">Low-potential electron donor to a number of redox enzymes.</text>
</comment>
<protein>
    <recommendedName>
        <fullName evidence="7">Flavodoxin</fullName>
    </recommendedName>
</protein>
<evidence type="ECO:0000256" key="6">
    <source>
        <dbReference type="ARBA" id="ARBA00022982"/>
    </source>
</evidence>
<keyword evidence="5 7" id="KW-0288">FMN</keyword>
<dbReference type="InterPro" id="IPR001226">
    <property type="entry name" value="Flavodoxin_CS"/>
</dbReference>
<keyword evidence="6 7" id="KW-0249">Electron transport</keyword>
<dbReference type="InterPro" id="IPR010087">
    <property type="entry name" value="Flav_short"/>
</dbReference>
<dbReference type="NCBIfam" id="TIGR01753">
    <property type="entry name" value="flav_short"/>
    <property type="match status" value="1"/>
</dbReference>
<dbReference type="GO" id="GO:0010181">
    <property type="term" value="F:FMN binding"/>
    <property type="evidence" value="ECO:0007669"/>
    <property type="project" value="UniProtKB-UniRule"/>
</dbReference>
<dbReference type="AlphaFoldDB" id="F4EVQ0"/>
<dbReference type="EMBL" id="CP002637">
    <property type="protein sequence ID" value="AEC01108.1"/>
    <property type="molecule type" value="Genomic_DNA"/>
</dbReference>
<dbReference type="PANTHER" id="PTHR43717:SF1">
    <property type="entry name" value="ANAEROBIC NITRIC OXIDE REDUCTASE FLAVORUBREDOXIN"/>
    <property type="match status" value="1"/>
</dbReference>
<evidence type="ECO:0000256" key="3">
    <source>
        <dbReference type="ARBA" id="ARBA00022448"/>
    </source>
</evidence>
<gene>
    <name evidence="9" type="ordered locus">Selsp_2162</name>
</gene>
<name>F4EVQ0_SELS3</name>
<dbReference type="PANTHER" id="PTHR43717">
    <property type="entry name" value="ANAEROBIC NITRIC OXIDE REDUCTASE FLAVORUBREDOXIN"/>
    <property type="match status" value="1"/>
</dbReference>
<dbReference type="RefSeq" id="WP_013741055.1">
    <property type="nucleotide sequence ID" value="NC_015437.1"/>
</dbReference>
<dbReference type="PROSITE" id="PS50902">
    <property type="entry name" value="FLAVODOXIN_LIKE"/>
    <property type="match status" value="1"/>
</dbReference>
<organism evidence="9 10">
    <name type="scientific">Selenomonas sputigena (strain ATCC 35185 / DSM 20758 / CCUG 44933 / VPI D19B-28)</name>
    <dbReference type="NCBI Taxonomy" id="546271"/>
    <lineage>
        <taxon>Bacteria</taxon>
        <taxon>Bacillati</taxon>
        <taxon>Bacillota</taxon>
        <taxon>Negativicutes</taxon>
        <taxon>Selenomonadales</taxon>
        <taxon>Selenomonadaceae</taxon>
        <taxon>Selenomonas</taxon>
    </lineage>
</organism>
<evidence type="ECO:0000256" key="4">
    <source>
        <dbReference type="ARBA" id="ARBA00022630"/>
    </source>
</evidence>
<sequence length="143" mass="15031">MGKVAVVYWSGTGNTEEMAKAVLEGAKKGGAEAELFTVSDFGADKMADYNGFLFGCPAMGDEVLEEDEFEPFFTEAEKKLSGVPVGLFGSYGWGSGAWMEAWAERTKAAGAKLVSDGVIVENAPDDDGVKACEELGEAVAKAL</sequence>
<dbReference type="InterPro" id="IPR008254">
    <property type="entry name" value="Flavodoxin/NO_synth"/>
</dbReference>
<dbReference type="PROSITE" id="PS00201">
    <property type="entry name" value="FLAVODOXIN"/>
    <property type="match status" value="1"/>
</dbReference>
<dbReference type="GO" id="GO:0009055">
    <property type="term" value="F:electron transfer activity"/>
    <property type="evidence" value="ECO:0007669"/>
    <property type="project" value="UniProtKB-UniRule"/>
</dbReference>
<keyword evidence="10" id="KW-1185">Reference proteome</keyword>
<evidence type="ECO:0000313" key="10">
    <source>
        <dbReference type="Proteomes" id="UP000011124"/>
    </source>
</evidence>
<proteinExistence type="inferred from homology"/>
<dbReference type="GO" id="GO:0016651">
    <property type="term" value="F:oxidoreductase activity, acting on NAD(P)H"/>
    <property type="evidence" value="ECO:0007669"/>
    <property type="project" value="UniProtKB-ARBA"/>
</dbReference>
<dbReference type="InterPro" id="IPR029039">
    <property type="entry name" value="Flavoprotein-like_sf"/>
</dbReference>
<keyword evidence="3 7" id="KW-0813">Transport</keyword>
<dbReference type="KEGG" id="ssg:Selsp_2162"/>
<evidence type="ECO:0000256" key="2">
    <source>
        <dbReference type="ARBA" id="ARBA00005267"/>
    </source>
</evidence>
<dbReference type="Gene3D" id="3.40.50.360">
    <property type="match status" value="1"/>
</dbReference>
<accession>F4EVQ0</accession>
<evidence type="ECO:0000256" key="7">
    <source>
        <dbReference type="RuleBase" id="RU367037"/>
    </source>
</evidence>
<dbReference type="OrthoDB" id="9790745at2"/>
<evidence type="ECO:0000256" key="1">
    <source>
        <dbReference type="ARBA" id="ARBA00001917"/>
    </source>
</evidence>
<evidence type="ECO:0000256" key="5">
    <source>
        <dbReference type="ARBA" id="ARBA00022643"/>
    </source>
</evidence>
<dbReference type="SUPFAM" id="SSF52218">
    <property type="entry name" value="Flavoproteins"/>
    <property type="match status" value="1"/>
</dbReference>
<keyword evidence="4 7" id="KW-0285">Flavoprotein</keyword>
<evidence type="ECO:0000313" key="9">
    <source>
        <dbReference type="EMBL" id="AEC01108.1"/>
    </source>
</evidence>
<comment type="cofactor">
    <cofactor evidence="1 7">
        <name>FMN</name>
        <dbReference type="ChEBI" id="CHEBI:58210"/>
    </cofactor>
</comment>
<dbReference type="Proteomes" id="UP000011124">
    <property type="component" value="Chromosome"/>
</dbReference>
<reference evidence="9 10" key="1">
    <citation type="submission" date="2011-04" db="EMBL/GenBank/DDBJ databases">
        <title>The complete genome of Selenomonas sputigena DSM 20758.</title>
        <authorList>
            <consortium name="US DOE Joint Genome Institute (JGI-PGF)"/>
            <person name="Lucas S."/>
            <person name="Copeland A."/>
            <person name="Lapidus A."/>
            <person name="Bruce D."/>
            <person name="Goodwin L."/>
            <person name="Pitluck S."/>
            <person name="Peters L."/>
            <person name="Kyrpides N."/>
            <person name="Mavromatis K."/>
            <person name="Ivanova N."/>
            <person name="Ovchinnikova G."/>
            <person name="Teshima H."/>
            <person name="Detter J.C."/>
            <person name="Tapia R."/>
            <person name="Han C."/>
            <person name="Land M."/>
            <person name="Hauser L."/>
            <person name="Markowitz V."/>
            <person name="Cheng J.-F."/>
            <person name="Hugenholtz P."/>
            <person name="Woyke T."/>
            <person name="Wu D."/>
            <person name="Gronow S."/>
            <person name="Wellnitz S."/>
            <person name="Schneider S."/>
            <person name="Klenk H.-P."/>
            <person name="Eisen J.A."/>
        </authorList>
    </citation>
    <scope>NUCLEOTIDE SEQUENCE [LARGE SCALE GENOMIC DNA]</scope>
    <source>
        <strain evidence="10">ATCC 35185 / DSM 20758 / VPI D19B-28</strain>
    </source>
</reference>
<dbReference type="HOGENOM" id="CLU_051402_4_3_9"/>
<comment type="similarity">
    <text evidence="2 7">Belongs to the flavodoxin family.</text>
</comment>